<dbReference type="AlphaFoldDB" id="A0A0B7MJS6"/>
<sequence length="113" mass="12266">MSKELVIALSELQEEEALSIVRKLIDAGEDPLMIMDACGQAMDIVGKKYEEGVYFVPDLIFSGEILKSVSAVVKPKLAEGIDQKRLGQVVLGTVAGDIHDTEPALPLFNMSTF</sequence>
<dbReference type="Proteomes" id="UP000046155">
    <property type="component" value="Unassembled WGS sequence"/>
</dbReference>
<dbReference type="SMART" id="SM01018">
    <property type="entry name" value="B12-binding_2"/>
    <property type="match status" value="1"/>
</dbReference>
<dbReference type="Pfam" id="PF02607">
    <property type="entry name" value="B12-binding_2"/>
    <property type="match status" value="1"/>
</dbReference>
<name>A0A0B7MJS6_9FIRM</name>
<reference evidence="3" key="1">
    <citation type="submission" date="2015-01" db="EMBL/GenBank/DDBJ databases">
        <authorList>
            <person name="Manzoor Shahid"/>
            <person name="Zubair Saima"/>
        </authorList>
    </citation>
    <scope>NUCLEOTIDE SEQUENCE [LARGE SCALE GENOMIC DNA]</scope>
    <source>
        <strain evidence="3">Sp3</strain>
    </source>
</reference>
<dbReference type="SUPFAM" id="SSF47644">
    <property type="entry name" value="Methionine synthase domain"/>
    <property type="match status" value="1"/>
</dbReference>
<evidence type="ECO:0000313" key="3">
    <source>
        <dbReference type="Proteomes" id="UP000046155"/>
    </source>
</evidence>
<feature type="domain" description="B12-binding N-terminal" evidence="1">
    <location>
        <begin position="1"/>
        <end position="85"/>
    </location>
</feature>
<dbReference type="Gene3D" id="1.10.1240.10">
    <property type="entry name" value="Methionine synthase domain"/>
    <property type="match status" value="1"/>
</dbReference>
<keyword evidence="3" id="KW-1185">Reference proteome</keyword>
<proteinExistence type="predicted"/>
<dbReference type="RefSeq" id="WP_052835302.1">
    <property type="nucleotide sequence ID" value="NZ_CDRZ01000066.1"/>
</dbReference>
<organism evidence="2 3">
    <name type="scientific">Syntrophaceticus schinkii</name>
    <dbReference type="NCBI Taxonomy" id="499207"/>
    <lineage>
        <taxon>Bacteria</taxon>
        <taxon>Bacillati</taxon>
        <taxon>Bacillota</taxon>
        <taxon>Clostridia</taxon>
        <taxon>Thermoanaerobacterales</taxon>
        <taxon>Thermoanaerobacterales Family III. Incertae Sedis</taxon>
        <taxon>Syntrophaceticus</taxon>
    </lineage>
</organism>
<dbReference type="EMBL" id="CDRZ01000066">
    <property type="protein sequence ID" value="CEO88206.1"/>
    <property type="molecule type" value="Genomic_DNA"/>
</dbReference>
<accession>A0A0B7MJS6</accession>
<dbReference type="InterPro" id="IPR036594">
    <property type="entry name" value="Meth_synthase_dom"/>
</dbReference>
<gene>
    <name evidence="2" type="ORF">SSCH_1580004</name>
</gene>
<evidence type="ECO:0000313" key="2">
    <source>
        <dbReference type="EMBL" id="CEO88206.1"/>
    </source>
</evidence>
<dbReference type="PROSITE" id="PS51337">
    <property type="entry name" value="B12_BINDING_NTER"/>
    <property type="match status" value="1"/>
</dbReference>
<protein>
    <submittedName>
        <fullName evidence="2">Cobalamin B12-binding domain protein</fullName>
    </submittedName>
</protein>
<dbReference type="InterPro" id="IPR003759">
    <property type="entry name" value="Cbl-bd_cap"/>
</dbReference>
<evidence type="ECO:0000259" key="1">
    <source>
        <dbReference type="PROSITE" id="PS51337"/>
    </source>
</evidence>
<dbReference type="OrthoDB" id="9783599at2"/>